<dbReference type="InterPro" id="IPR025558">
    <property type="entry name" value="DUF4283"/>
</dbReference>
<dbReference type="PANTHER" id="PTHR31286">
    <property type="entry name" value="GLYCINE-RICH CELL WALL STRUCTURAL PROTEIN 1.8-LIKE"/>
    <property type="match status" value="1"/>
</dbReference>
<dbReference type="EMBL" id="JAIWQS010000008">
    <property type="protein sequence ID" value="KAJ8898724.1"/>
    <property type="molecule type" value="Genomic_DNA"/>
</dbReference>
<evidence type="ECO:0000256" key="1">
    <source>
        <dbReference type="PROSITE-ProRule" id="PRU00047"/>
    </source>
</evidence>
<feature type="compositionally biased region" description="Pro residues" evidence="2">
    <location>
        <begin position="32"/>
        <end position="41"/>
    </location>
</feature>
<proteinExistence type="predicted"/>
<keyword evidence="1" id="KW-0862">Zinc</keyword>
<feature type="region of interest" description="Disordered" evidence="2">
    <location>
        <begin position="279"/>
        <end position="316"/>
    </location>
</feature>
<keyword evidence="1" id="KW-0479">Metal-binding</keyword>
<organism evidence="4 5">
    <name type="scientific">Erythroxylum novogranatense</name>
    <dbReference type="NCBI Taxonomy" id="1862640"/>
    <lineage>
        <taxon>Eukaryota</taxon>
        <taxon>Viridiplantae</taxon>
        <taxon>Streptophyta</taxon>
        <taxon>Embryophyta</taxon>
        <taxon>Tracheophyta</taxon>
        <taxon>Spermatophyta</taxon>
        <taxon>Magnoliopsida</taxon>
        <taxon>eudicotyledons</taxon>
        <taxon>Gunneridae</taxon>
        <taxon>Pentapetalae</taxon>
        <taxon>rosids</taxon>
        <taxon>fabids</taxon>
        <taxon>Malpighiales</taxon>
        <taxon>Erythroxylaceae</taxon>
        <taxon>Erythroxylum</taxon>
    </lineage>
</organism>
<keyword evidence="5" id="KW-1185">Reference proteome</keyword>
<keyword evidence="1" id="KW-0863">Zinc-finger</keyword>
<evidence type="ECO:0000256" key="2">
    <source>
        <dbReference type="SAM" id="MobiDB-lite"/>
    </source>
</evidence>
<dbReference type="InterPro" id="IPR040256">
    <property type="entry name" value="At4g02000-like"/>
</dbReference>
<protein>
    <recommendedName>
        <fullName evidence="3">CCHC-type domain-containing protein</fullName>
    </recommendedName>
</protein>
<accession>A0AAV8U8F0</accession>
<dbReference type="InterPro" id="IPR001878">
    <property type="entry name" value="Znf_CCHC"/>
</dbReference>
<feature type="region of interest" description="Disordered" evidence="2">
    <location>
        <begin position="464"/>
        <end position="492"/>
    </location>
</feature>
<dbReference type="Proteomes" id="UP001159364">
    <property type="component" value="Linkage Group LG08"/>
</dbReference>
<feature type="compositionally biased region" description="Polar residues" evidence="2">
    <location>
        <begin position="329"/>
        <end position="357"/>
    </location>
</feature>
<dbReference type="PANTHER" id="PTHR31286:SF99">
    <property type="entry name" value="DUF4283 DOMAIN-CONTAINING PROTEIN"/>
    <property type="match status" value="1"/>
</dbReference>
<feature type="region of interest" description="Disordered" evidence="2">
    <location>
        <begin position="329"/>
        <end position="395"/>
    </location>
</feature>
<feature type="compositionally biased region" description="Pro residues" evidence="2">
    <location>
        <begin position="473"/>
        <end position="483"/>
    </location>
</feature>
<comment type="caution">
    <text evidence="4">The sequence shown here is derived from an EMBL/GenBank/DDBJ whole genome shotgun (WGS) entry which is preliminary data.</text>
</comment>
<feature type="domain" description="CCHC-type" evidence="3">
    <location>
        <begin position="268"/>
        <end position="283"/>
    </location>
</feature>
<dbReference type="GO" id="GO:0003676">
    <property type="term" value="F:nucleic acid binding"/>
    <property type="evidence" value="ECO:0007669"/>
    <property type="project" value="InterPro"/>
</dbReference>
<dbReference type="AlphaFoldDB" id="A0AAV8U8F0"/>
<evidence type="ECO:0000259" key="3">
    <source>
        <dbReference type="PROSITE" id="PS50158"/>
    </source>
</evidence>
<dbReference type="PROSITE" id="PS50158">
    <property type="entry name" value="ZF_CCHC"/>
    <property type="match status" value="1"/>
</dbReference>
<evidence type="ECO:0000313" key="5">
    <source>
        <dbReference type="Proteomes" id="UP001159364"/>
    </source>
</evidence>
<feature type="region of interest" description="Disordered" evidence="2">
    <location>
        <begin position="15"/>
        <end position="45"/>
    </location>
</feature>
<feature type="compositionally biased region" description="Basic residues" evidence="2">
    <location>
        <begin position="378"/>
        <end position="395"/>
    </location>
</feature>
<gene>
    <name evidence="4" type="ORF">K2173_004886</name>
</gene>
<name>A0AAV8U8F0_9ROSI</name>
<dbReference type="Pfam" id="PF14111">
    <property type="entry name" value="DUF4283"/>
    <property type="match status" value="1"/>
</dbReference>
<reference evidence="4 5" key="1">
    <citation type="submission" date="2021-09" db="EMBL/GenBank/DDBJ databases">
        <title>Genomic insights and catalytic innovation underlie evolution of tropane alkaloids biosynthesis.</title>
        <authorList>
            <person name="Wang Y.-J."/>
            <person name="Tian T."/>
            <person name="Huang J.-P."/>
            <person name="Huang S.-X."/>
        </authorList>
    </citation>
    <scope>NUCLEOTIDE SEQUENCE [LARGE SCALE GENOMIC DNA]</scope>
    <source>
        <strain evidence="4">KIB-2018</strain>
        <tissue evidence="4">Leaf</tissue>
    </source>
</reference>
<evidence type="ECO:0000313" key="4">
    <source>
        <dbReference type="EMBL" id="KAJ8898724.1"/>
    </source>
</evidence>
<sequence>MDLIALNALNSTRTDVQAAKKVRIRERDEDPPPPPRAPQSPPLSYRVVVTGPSDNGTRVQELDWPEDDVVELNDRDIAIIQGQYDLGIELSTMFKSKLDQAWATAVITKLMGRQLSFSMLKTRLMALWKPKGPIKLVDLDNEFYLVNFKDEDDYIRTLTQGPWIIAGQALSVQRWYPSFHPSIGKITHVVAWVRFPELSVAQYHPSILTALGNLVGRTVKINSHAQLTHRGKFARVTVYLDLSAPLRAFVELDGEPVKVAYEGLPPICFHCGLVGHGSENCPSRTPAPTVNEPPTRRARRPSTPARPNHSVAPLTAGLEGLSGSRFTALSSLDSLSPPTASSRQTTPAPINQPTSRAPDSRANPKPQATRPISPNARPVRRLNPAKRLLRSTAPRRRLCTLMPPHWATTPQAHPLPHLAVDPPPIPPPQAHTALSEVILQDPTIQIPLPTDVGCRDMEAEATPLGLPRESSVPPRPTCSPHPAPRTRVLRTT</sequence>
<dbReference type="GO" id="GO:0008270">
    <property type="term" value="F:zinc ion binding"/>
    <property type="evidence" value="ECO:0007669"/>
    <property type="project" value="UniProtKB-KW"/>
</dbReference>